<evidence type="ECO:0000259" key="2">
    <source>
        <dbReference type="Pfam" id="PF00535"/>
    </source>
</evidence>
<dbReference type="InterPro" id="IPR029044">
    <property type="entry name" value="Nucleotide-diphossugar_trans"/>
</dbReference>
<dbReference type="AlphaFoldDB" id="A0A246JM13"/>
<evidence type="ECO:0000313" key="3">
    <source>
        <dbReference type="EMBL" id="OWQ93590.1"/>
    </source>
</evidence>
<accession>A0A246JM13</accession>
<dbReference type="EMBL" id="NIOF01000001">
    <property type="protein sequence ID" value="OWQ93590.1"/>
    <property type="molecule type" value="Genomic_DNA"/>
</dbReference>
<feature type="region of interest" description="Disordered" evidence="1">
    <location>
        <begin position="1"/>
        <end position="25"/>
    </location>
</feature>
<dbReference type="CDD" id="cd00761">
    <property type="entry name" value="Glyco_tranf_GTA_type"/>
    <property type="match status" value="1"/>
</dbReference>
<comment type="caution">
    <text evidence="3">The sequence shown here is derived from an EMBL/GenBank/DDBJ whole genome shotgun (WGS) entry which is preliminary data.</text>
</comment>
<dbReference type="InterPro" id="IPR001173">
    <property type="entry name" value="Glyco_trans_2-like"/>
</dbReference>
<feature type="compositionally biased region" description="Polar residues" evidence="1">
    <location>
        <begin position="1"/>
        <end position="14"/>
    </location>
</feature>
<evidence type="ECO:0000313" key="4">
    <source>
        <dbReference type="Proteomes" id="UP000197468"/>
    </source>
</evidence>
<dbReference type="Gene3D" id="3.90.550.10">
    <property type="entry name" value="Spore Coat Polysaccharide Biosynthesis Protein SpsA, Chain A"/>
    <property type="match status" value="1"/>
</dbReference>
<keyword evidence="4" id="KW-1185">Reference proteome</keyword>
<protein>
    <recommendedName>
        <fullName evidence="2">Glycosyltransferase 2-like domain-containing protein</fullName>
    </recommendedName>
</protein>
<reference evidence="3 4" key="1">
    <citation type="journal article" date="2008" name="Int. J. Syst. Evol. Microbiol.">
        <title>Description of Roseateles aquatilis sp. nov. and Roseateles terrae sp. nov., in the class Betaproteobacteria, and emended description of the genus Roseateles.</title>
        <authorList>
            <person name="Gomila M."/>
            <person name="Bowien B."/>
            <person name="Falsen E."/>
            <person name="Moore E.R."/>
            <person name="Lalucat J."/>
        </authorList>
    </citation>
    <scope>NUCLEOTIDE SEQUENCE [LARGE SCALE GENOMIC DNA]</scope>
    <source>
        <strain evidence="3 4">CCUG 48205</strain>
    </source>
</reference>
<dbReference type="PANTHER" id="PTHR43685">
    <property type="entry name" value="GLYCOSYLTRANSFERASE"/>
    <property type="match status" value="1"/>
</dbReference>
<evidence type="ECO:0000256" key="1">
    <source>
        <dbReference type="SAM" id="MobiDB-lite"/>
    </source>
</evidence>
<name>A0A246JM13_9BURK</name>
<dbReference type="SUPFAM" id="SSF53448">
    <property type="entry name" value="Nucleotide-diphospho-sugar transferases"/>
    <property type="match status" value="1"/>
</dbReference>
<gene>
    <name evidence="3" type="ORF">CDN99_03770</name>
</gene>
<dbReference type="InterPro" id="IPR050834">
    <property type="entry name" value="Glycosyltransf_2"/>
</dbReference>
<sequence>MNERTIVNESSPAMTPSPVPNGLDMTPTDLDVSVVICTRNRARQLASVLESAAAMDVPAGLAWELLVVDNGSTDDTADVIRSFAGRLPVRYCREDTPGLSNARNRGVRAARGRYLCWTDDDVVIDPRWLASYAEAFRRHPEAAVFGGRVLPRLEGGGAPAWFVEHHLAVPIASPMAYRDLGDGEVPLGFKGNRVPYGANYAVRAAEQRQAMYDPALGVSPTHKRLGEEVDAIYRMMKAGATGWWVPGSAVHHIIPPARQSAAYIYEYYFLAGATTAHLKAHSPADNYLIVDGSVPPDFSLSRWRCYRRGLGRFLRYRAMRRRGDIGWVTQLADLGYYLGMGSYRSQAERYLIGLKSRFE</sequence>
<dbReference type="PANTHER" id="PTHR43685:SF3">
    <property type="entry name" value="SLR2126 PROTEIN"/>
    <property type="match status" value="1"/>
</dbReference>
<proteinExistence type="predicted"/>
<dbReference type="Proteomes" id="UP000197468">
    <property type="component" value="Unassembled WGS sequence"/>
</dbReference>
<organism evidence="3 4">
    <name type="scientific">Roseateles aquatilis</name>
    <dbReference type="NCBI Taxonomy" id="431061"/>
    <lineage>
        <taxon>Bacteria</taxon>
        <taxon>Pseudomonadati</taxon>
        <taxon>Pseudomonadota</taxon>
        <taxon>Betaproteobacteria</taxon>
        <taxon>Burkholderiales</taxon>
        <taxon>Sphaerotilaceae</taxon>
        <taxon>Roseateles</taxon>
    </lineage>
</organism>
<dbReference type="Pfam" id="PF00535">
    <property type="entry name" value="Glycos_transf_2"/>
    <property type="match status" value="1"/>
</dbReference>
<feature type="domain" description="Glycosyltransferase 2-like" evidence="2">
    <location>
        <begin position="33"/>
        <end position="152"/>
    </location>
</feature>